<dbReference type="PANTHER" id="PTHR36223">
    <property type="entry name" value="BETA-LACTAMASE-TYPE TRANSPEPTIDASE FOLD DOMAIN CONTAINING PROTEIN"/>
    <property type="match status" value="1"/>
</dbReference>
<reference evidence="4" key="1">
    <citation type="submission" date="2024-04" db="EMBL/GenBank/DDBJ databases">
        <authorList>
            <person name="Shaw F."/>
            <person name="Minotto A."/>
        </authorList>
    </citation>
    <scope>NUCLEOTIDE SEQUENCE [LARGE SCALE GENOMIC DNA]</scope>
</reference>
<dbReference type="EMBL" id="OZ037949">
    <property type="protein sequence ID" value="CAL1710822.1"/>
    <property type="molecule type" value="Genomic_DNA"/>
</dbReference>
<sequence length="360" mass="40667">MPELSGFIARLLLDDQPTDEYEVKMENGTDISCFIASEEGKVFSIEIANESAHELVAFEMFVDGTKIDAFVLETGSWKVRDKVKTSPNIWRALRFSKLTTTEVEPVQPSSASDVTSVGTIKFHVWRIARMKEMGQTSSWERSLPNTPIPETKKSAVSHRISLGPPTPKPRGVRMLVRRLDPERGPVARIVFRYRPKDLLQAQGIVPALPGRPSDIAPQGMKRAASEDPFQDDSDIRKARNNRRRTMPASVEGLPRLSSDSASNSKAQEHRNSGADAEVVLLREQMKHMQDRLDLLESERRIKMEMSSQRTWNGMKLEPQATQSFVKKEGRLTQVRYAMKRERSPIRLPFPSGEIIDLTGD</sequence>
<proteinExistence type="predicted"/>
<feature type="region of interest" description="Disordered" evidence="1">
    <location>
        <begin position="136"/>
        <end position="171"/>
    </location>
</feature>
<dbReference type="Pfam" id="PF25534">
    <property type="entry name" value="DUF7918"/>
    <property type="match status" value="1"/>
</dbReference>
<evidence type="ECO:0000313" key="4">
    <source>
        <dbReference type="Proteomes" id="UP001497453"/>
    </source>
</evidence>
<evidence type="ECO:0000259" key="2">
    <source>
        <dbReference type="Pfam" id="PF25534"/>
    </source>
</evidence>
<evidence type="ECO:0000256" key="1">
    <source>
        <dbReference type="SAM" id="MobiDB-lite"/>
    </source>
</evidence>
<dbReference type="PANTHER" id="PTHR36223:SF1">
    <property type="entry name" value="TRANSCRIPTION ELONGATION FACTOR EAF N-TERMINAL DOMAIN-CONTAINING PROTEIN"/>
    <property type="match status" value="1"/>
</dbReference>
<feature type="region of interest" description="Disordered" evidence="1">
    <location>
        <begin position="207"/>
        <end position="273"/>
    </location>
</feature>
<dbReference type="Proteomes" id="UP001497453">
    <property type="component" value="Chromosome 6"/>
</dbReference>
<dbReference type="InterPro" id="IPR057678">
    <property type="entry name" value="DUF7918"/>
</dbReference>
<name>A0ABP1DSN6_9APHY</name>
<feature type="compositionally biased region" description="Polar residues" evidence="1">
    <location>
        <begin position="136"/>
        <end position="145"/>
    </location>
</feature>
<protein>
    <recommendedName>
        <fullName evidence="2">DUF7918 domain-containing protein</fullName>
    </recommendedName>
</protein>
<keyword evidence="4" id="KW-1185">Reference proteome</keyword>
<feature type="domain" description="DUF7918" evidence="2">
    <location>
        <begin position="11"/>
        <end position="206"/>
    </location>
</feature>
<evidence type="ECO:0000313" key="3">
    <source>
        <dbReference type="EMBL" id="CAL1710822.1"/>
    </source>
</evidence>
<organism evidence="3 4">
    <name type="scientific">Somion occarium</name>
    <dbReference type="NCBI Taxonomy" id="3059160"/>
    <lineage>
        <taxon>Eukaryota</taxon>
        <taxon>Fungi</taxon>
        <taxon>Dikarya</taxon>
        <taxon>Basidiomycota</taxon>
        <taxon>Agaricomycotina</taxon>
        <taxon>Agaricomycetes</taxon>
        <taxon>Polyporales</taxon>
        <taxon>Cerrenaceae</taxon>
        <taxon>Somion</taxon>
    </lineage>
</organism>
<gene>
    <name evidence="3" type="ORF">GFSPODELE1_LOCUS8021</name>
</gene>
<accession>A0ABP1DSN6</accession>